<dbReference type="Gene3D" id="3.40.50.150">
    <property type="entry name" value="Vaccinia Virus protein VP39"/>
    <property type="match status" value="1"/>
</dbReference>
<keyword evidence="1" id="KW-0489">Methyltransferase</keyword>
<name>A0ABX1SIX3_9PSEU</name>
<dbReference type="GO" id="GO:0008168">
    <property type="term" value="F:methyltransferase activity"/>
    <property type="evidence" value="ECO:0007669"/>
    <property type="project" value="UniProtKB-KW"/>
</dbReference>
<evidence type="ECO:0000313" key="2">
    <source>
        <dbReference type="Proteomes" id="UP000820669"/>
    </source>
</evidence>
<dbReference type="SUPFAM" id="SSF53335">
    <property type="entry name" value="S-adenosyl-L-methionine-dependent methyltransferases"/>
    <property type="match status" value="1"/>
</dbReference>
<dbReference type="GO" id="GO:0032259">
    <property type="term" value="P:methylation"/>
    <property type="evidence" value="ECO:0007669"/>
    <property type="project" value="UniProtKB-KW"/>
</dbReference>
<keyword evidence="1" id="KW-0808">Transferase</keyword>
<accession>A0ABX1SIX3</accession>
<protein>
    <submittedName>
        <fullName evidence="1">Class I SAM-dependent methyltransferase</fullName>
    </submittedName>
</protein>
<organism evidence="1 2">
    <name type="scientific">Pseudonocardia acidicola</name>
    <dbReference type="NCBI Taxonomy" id="2724939"/>
    <lineage>
        <taxon>Bacteria</taxon>
        <taxon>Bacillati</taxon>
        <taxon>Actinomycetota</taxon>
        <taxon>Actinomycetes</taxon>
        <taxon>Pseudonocardiales</taxon>
        <taxon>Pseudonocardiaceae</taxon>
        <taxon>Pseudonocardia</taxon>
    </lineage>
</organism>
<comment type="caution">
    <text evidence="1">The sequence shown here is derived from an EMBL/GenBank/DDBJ whole genome shotgun (WGS) entry which is preliminary data.</text>
</comment>
<reference evidence="1 2" key="1">
    <citation type="submission" date="2020-04" db="EMBL/GenBank/DDBJ databases">
        <authorList>
            <person name="Klaysubun C."/>
            <person name="Duangmal K."/>
            <person name="Lipun K."/>
        </authorList>
    </citation>
    <scope>NUCLEOTIDE SEQUENCE [LARGE SCALE GENOMIC DNA]</scope>
    <source>
        <strain evidence="1 2">K10HN5</strain>
    </source>
</reference>
<sequence length="207" mass="22876">MPAVQGRQDGTESVEYAARLAALSGARWKQVLDVQAPYRWNLRRLLGDRRTLDVGCGIGRNLADLPEGSVGVDHNEHSVRICRERGLTAYTSDEFLAEPPEHRGGFTGLLAAHLVEHLPEGGGPDVLGRYLPYLAPGARVVLICPQERGFASDATHTVFTDHAKLRDLCDELGLEVEREFSFPLPRFTGKVFTYNEFVTVAAPRPVR</sequence>
<proteinExistence type="predicted"/>
<dbReference type="CDD" id="cd02440">
    <property type="entry name" value="AdoMet_MTases"/>
    <property type="match status" value="1"/>
</dbReference>
<dbReference type="InterPro" id="IPR029063">
    <property type="entry name" value="SAM-dependent_MTases_sf"/>
</dbReference>
<gene>
    <name evidence="1" type="ORF">HF526_30225</name>
</gene>
<dbReference type="Proteomes" id="UP000820669">
    <property type="component" value="Unassembled WGS sequence"/>
</dbReference>
<evidence type="ECO:0000313" key="1">
    <source>
        <dbReference type="EMBL" id="NMI01542.1"/>
    </source>
</evidence>
<dbReference type="EMBL" id="JAAXLA010000089">
    <property type="protein sequence ID" value="NMI01542.1"/>
    <property type="molecule type" value="Genomic_DNA"/>
</dbReference>
<keyword evidence="2" id="KW-1185">Reference proteome</keyword>